<evidence type="ECO:0000256" key="1">
    <source>
        <dbReference type="SAM" id="MobiDB-lite"/>
    </source>
</evidence>
<evidence type="ECO:0000313" key="2">
    <source>
        <dbReference type="Proteomes" id="UP000887574"/>
    </source>
</evidence>
<feature type="compositionally biased region" description="Polar residues" evidence="1">
    <location>
        <begin position="103"/>
        <end position="114"/>
    </location>
</feature>
<name>A0A915DEM2_9BILA</name>
<organism evidence="2 3">
    <name type="scientific">Ditylenchus dipsaci</name>
    <dbReference type="NCBI Taxonomy" id="166011"/>
    <lineage>
        <taxon>Eukaryota</taxon>
        <taxon>Metazoa</taxon>
        <taxon>Ecdysozoa</taxon>
        <taxon>Nematoda</taxon>
        <taxon>Chromadorea</taxon>
        <taxon>Rhabditida</taxon>
        <taxon>Tylenchina</taxon>
        <taxon>Tylenchomorpha</taxon>
        <taxon>Sphaerularioidea</taxon>
        <taxon>Anguinidae</taxon>
        <taxon>Anguininae</taxon>
        <taxon>Ditylenchus</taxon>
    </lineage>
</organism>
<feature type="region of interest" description="Disordered" evidence="1">
    <location>
        <begin position="34"/>
        <end position="124"/>
    </location>
</feature>
<reference evidence="3" key="1">
    <citation type="submission" date="2022-11" db="UniProtKB">
        <authorList>
            <consortium name="WormBaseParasite"/>
        </authorList>
    </citation>
    <scope>IDENTIFICATION</scope>
</reference>
<feature type="compositionally biased region" description="Basic and acidic residues" evidence="1">
    <location>
        <begin position="43"/>
        <end position="56"/>
    </location>
</feature>
<keyword evidence="2" id="KW-1185">Reference proteome</keyword>
<accession>A0A915DEM2</accession>
<dbReference type="AlphaFoldDB" id="A0A915DEM2"/>
<protein>
    <submittedName>
        <fullName evidence="3">Uncharacterized protein</fullName>
    </submittedName>
</protein>
<sequence length="386" mass="43755">MYTTTNNNNNNYYFNNNNINPNFYKTEENTYHKRNYSTSSSNENRRFDSNRNKETAESNTYPSNRQNNNYNNHYSNTRNYPNNHSSAGFSDNSNTKPYRHRNSNYQQDRFQPVNNGCGDYNSAAPVKQPVLQPLTQQNINKPSESRNQGQAWKPAQYSRQSSHSSYKGYSRQNSDANTNTNWRKASTTRASLDNDNTDSKAIKHNSSGKPIGVAKPLSSTVRVTGTNTAGLQSLIRSSDKMSDSEQYRPSDKKSEDIRSFYPNNSKQDKSTQPNEHDPKKRIECLEEQEYNFVEVEFPSLVEGVDENSKKSSSCRNTRSFRHAHKQVNNPVIASEHKVQFSAIVAGIKMPKQQSVSTVFPPDDVGLCASGASKCSYAQTLKKHASK</sequence>
<dbReference type="WBParaSite" id="jg19069">
    <property type="protein sequence ID" value="jg19069"/>
    <property type="gene ID" value="jg19069"/>
</dbReference>
<feature type="compositionally biased region" description="Polar residues" evidence="1">
    <location>
        <begin position="81"/>
        <end position="96"/>
    </location>
</feature>
<feature type="region of interest" description="Disordered" evidence="1">
    <location>
        <begin position="231"/>
        <end position="278"/>
    </location>
</feature>
<evidence type="ECO:0000313" key="3">
    <source>
        <dbReference type="WBParaSite" id="jg19069"/>
    </source>
</evidence>
<feature type="compositionally biased region" description="Basic and acidic residues" evidence="1">
    <location>
        <begin position="237"/>
        <end position="258"/>
    </location>
</feature>
<feature type="compositionally biased region" description="Polar residues" evidence="1">
    <location>
        <begin position="139"/>
        <end position="150"/>
    </location>
</feature>
<feature type="compositionally biased region" description="Low complexity" evidence="1">
    <location>
        <begin position="59"/>
        <end position="80"/>
    </location>
</feature>
<proteinExistence type="predicted"/>
<dbReference type="Proteomes" id="UP000887574">
    <property type="component" value="Unplaced"/>
</dbReference>
<feature type="region of interest" description="Disordered" evidence="1">
    <location>
        <begin position="139"/>
        <end position="219"/>
    </location>
</feature>
<feature type="compositionally biased region" description="Polar residues" evidence="1">
    <location>
        <begin position="157"/>
        <end position="194"/>
    </location>
</feature>
<feature type="compositionally biased region" description="Basic and acidic residues" evidence="1">
    <location>
        <begin position="266"/>
        <end position="278"/>
    </location>
</feature>